<gene>
    <name evidence="1" type="ORF">HNQ36_004753</name>
</gene>
<dbReference type="EMBL" id="JACHIJ010000008">
    <property type="protein sequence ID" value="MBB5054746.1"/>
    <property type="molecule type" value="Genomic_DNA"/>
</dbReference>
<organism evidence="1 2">
    <name type="scientific">Afipia massiliensis</name>
    <dbReference type="NCBI Taxonomy" id="211460"/>
    <lineage>
        <taxon>Bacteria</taxon>
        <taxon>Pseudomonadati</taxon>
        <taxon>Pseudomonadota</taxon>
        <taxon>Alphaproteobacteria</taxon>
        <taxon>Hyphomicrobiales</taxon>
        <taxon>Nitrobacteraceae</taxon>
        <taxon>Afipia</taxon>
    </lineage>
</organism>
<dbReference type="RefSeq" id="WP_184089509.1">
    <property type="nucleotide sequence ID" value="NZ_JACHIJ010000008.1"/>
</dbReference>
<comment type="caution">
    <text evidence="1">The sequence shown here is derived from an EMBL/GenBank/DDBJ whole genome shotgun (WGS) entry which is preliminary data.</text>
</comment>
<accession>A0A840NDI4</accession>
<reference evidence="1 2" key="1">
    <citation type="submission" date="2020-08" db="EMBL/GenBank/DDBJ databases">
        <title>Genomic Encyclopedia of Type Strains, Phase IV (KMG-IV): sequencing the most valuable type-strain genomes for metagenomic binning, comparative biology and taxonomic classification.</title>
        <authorList>
            <person name="Goeker M."/>
        </authorList>
    </citation>
    <scope>NUCLEOTIDE SEQUENCE [LARGE SCALE GENOMIC DNA]</scope>
    <source>
        <strain evidence="1 2">DSM 17498</strain>
    </source>
</reference>
<evidence type="ECO:0000313" key="1">
    <source>
        <dbReference type="EMBL" id="MBB5054746.1"/>
    </source>
</evidence>
<dbReference type="Proteomes" id="UP000521227">
    <property type="component" value="Unassembled WGS sequence"/>
</dbReference>
<evidence type="ECO:0000313" key="2">
    <source>
        <dbReference type="Proteomes" id="UP000521227"/>
    </source>
</evidence>
<sequence>MELLIETRKELLRLKGELLNIKVELKFARFLRAAVKAGFKEEQPRDELGRWTSAGGVQVTTSSGFLTGIPTIDDTSQALSDTLVSVMEVLEFLPEMSPQTYGRIVHEAFAVAVKLQNLPGIGDIERTFSLIDSDPRYGLADSIRTDVTLRNIQGDIIAIYDVKTGDTQMPRSRANELREKTRAAPNTPVFELNIVRGPSRKYRRIIRGRSARVARICTSTSDGRA</sequence>
<protein>
    <submittedName>
        <fullName evidence="1">Uncharacterized protein</fullName>
    </submittedName>
</protein>
<name>A0A840NDI4_9BRAD</name>
<proteinExistence type="predicted"/>
<dbReference type="AlphaFoldDB" id="A0A840NDI4"/>